<evidence type="ECO:0000256" key="1">
    <source>
        <dbReference type="ARBA" id="ARBA00004123"/>
    </source>
</evidence>
<dbReference type="InterPro" id="IPR005491">
    <property type="entry name" value="ENT_dom"/>
</dbReference>
<proteinExistence type="predicted"/>
<evidence type="ECO:0000313" key="5">
    <source>
        <dbReference type="Proteomes" id="UP001189624"/>
    </source>
</evidence>
<dbReference type="PANTHER" id="PTHR33432:SF27">
    <property type="entry name" value="PROTEIN EMSY-LIKE 3"/>
    <property type="match status" value="1"/>
</dbReference>
<dbReference type="EMBL" id="OY731398">
    <property type="protein sequence ID" value="CAJ1909011.1"/>
    <property type="molecule type" value="Genomic_DNA"/>
</dbReference>
<dbReference type="GO" id="GO:0050832">
    <property type="term" value="P:defense response to fungus"/>
    <property type="evidence" value="ECO:0007669"/>
    <property type="project" value="InterPro"/>
</dbReference>
<dbReference type="InterPro" id="IPR033485">
    <property type="entry name" value="EMSY-LIKE_plant"/>
</dbReference>
<comment type="subcellular location">
    <subcellularLocation>
        <location evidence="1">Nucleus</location>
    </subcellularLocation>
</comment>
<dbReference type="Gramene" id="rna-AYBTSS11_LOCUS3386">
    <property type="protein sequence ID" value="CAJ1909011.1"/>
    <property type="gene ID" value="gene-AYBTSS11_LOCUS3386"/>
</dbReference>
<evidence type="ECO:0000259" key="3">
    <source>
        <dbReference type="PROSITE" id="PS51138"/>
    </source>
</evidence>
<keyword evidence="2" id="KW-0539">Nucleus</keyword>
<dbReference type="GO" id="GO:0005634">
    <property type="term" value="C:nucleus"/>
    <property type="evidence" value="ECO:0007669"/>
    <property type="project" value="UniProtKB-SubCell"/>
</dbReference>
<dbReference type="AlphaFoldDB" id="A0AA86S517"/>
<evidence type="ECO:0000256" key="2">
    <source>
        <dbReference type="ARBA" id="ARBA00023242"/>
    </source>
</evidence>
<accession>A0AA86S517</accession>
<reference evidence="4" key="1">
    <citation type="submission" date="2023-10" db="EMBL/GenBank/DDBJ databases">
        <authorList>
            <person name="Domelevo Entfellner J.-B."/>
        </authorList>
    </citation>
    <scope>NUCLEOTIDE SEQUENCE</scope>
</reference>
<dbReference type="SMART" id="SM01191">
    <property type="entry name" value="ENT"/>
    <property type="match status" value="1"/>
</dbReference>
<dbReference type="InterPro" id="IPR036142">
    <property type="entry name" value="ENT_dom-like_sf"/>
</dbReference>
<dbReference type="Pfam" id="PF03735">
    <property type="entry name" value="ENT"/>
    <property type="match status" value="1"/>
</dbReference>
<organism evidence="4 5">
    <name type="scientific">Sphenostylis stenocarpa</name>
    <dbReference type="NCBI Taxonomy" id="92480"/>
    <lineage>
        <taxon>Eukaryota</taxon>
        <taxon>Viridiplantae</taxon>
        <taxon>Streptophyta</taxon>
        <taxon>Embryophyta</taxon>
        <taxon>Tracheophyta</taxon>
        <taxon>Spermatophyta</taxon>
        <taxon>Magnoliopsida</taxon>
        <taxon>eudicotyledons</taxon>
        <taxon>Gunneridae</taxon>
        <taxon>Pentapetalae</taxon>
        <taxon>rosids</taxon>
        <taxon>fabids</taxon>
        <taxon>Fabales</taxon>
        <taxon>Fabaceae</taxon>
        <taxon>Papilionoideae</taxon>
        <taxon>50 kb inversion clade</taxon>
        <taxon>NPAAA clade</taxon>
        <taxon>indigoferoid/millettioid clade</taxon>
        <taxon>Phaseoleae</taxon>
        <taxon>Sphenostylis</taxon>
    </lineage>
</organism>
<dbReference type="PROSITE" id="PS51138">
    <property type="entry name" value="ENT"/>
    <property type="match status" value="1"/>
</dbReference>
<gene>
    <name evidence="4" type="ORF">AYBTSS11_LOCUS3386</name>
</gene>
<dbReference type="PANTHER" id="PTHR33432">
    <property type="entry name" value="PROTEIN EMSY-LIKE 4"/>
    <property type="match status" value="1"/>
</dbReference>
<dbReference type="SUPFAM" id="SSF158639">
    <property type="entry name" value="ENT-like"/>
    <property type="match status" value="1"/>
</dbReference>
<dbReference type="Gene3D" id="1.10.1240.40">
    <property type="entry name" value="ENT domain"/>
    <property type="match status" value="1"/>
</dbReference>
<evidence type="ECO:0000313" key="4">
    <source>
        <dbReference type="EMBL" id="CAJ1909011.1"/>
    </source>
</evidence>
<feature type="domain" description="ENT" evidence="3">
    <location>
        <begin position="1"/>
        <end position="79"/>
    </location>
</feature>
<name>A0AA86S517_9FABA</name>
<keyword evidence="5" id="KW-1185">Reference proteome</keyword>
<protein>
    <recommendedName>
        <fullName evidence="3">ENT domain-containing protein</fullName>
    </recommendedName>
</protein>
<sequence>MDEFVCQLEKEAYYYVLRAFRIQSKDLSWEKEAVLTNLREELRISNDVHRELLRTLTSDETLNHLNNFNRTEPPRNMYK</sequence>
<dbReference type="Proteomes" id="UP001189624">
    <property type="component" value="Chromosome 1"/>
</dbReference>